<dbReference type="AlphaFoldDB" id="A0AAD4LHS6"/>
<organism evidence="1 2">
    <name type="scientific">Lactarius akahatsu</name>
    <dbReference type="NCBI Taxonomy" id="416441"/>
    <lineage>
        <taxon>Eukaryota</taxon>
        <taxon>Fungi</taxon>
        <taxon>Dikarya</taxon>
        <taxon>Basidiomycota</taxon>
        <taxon>Agaricomycotina</taxon>
        <taxon>Agaricomycetes</taxon>
        <taxon>Russulales</taxon>
        <taxon>Russulaceae</taxon>
        <taxon>Lactarius</taxon>
    </lineage>
</organism>
<dbReference type="Proteomes" id="UP001201163">
    <property type="component" value="Unassembled WGS sequence"/>
</dbReference>
<proteinExistence type="predicted"/>
<dbReference type="InterPro" id="IPR036259">
    <property type="entry name" value="MFS_trans_sf"/>
</dbReference>
<evidence type="ECO:0000313" key="2">
    <source>
        <dbReference type="Proteomes" id="UP001201163"/>
    </source>
</evidence>
<dbReference type="EMBL" id="JAKELL010000040">
    <property type="protein sequence ID" value="KAH8988922.1"/>
    <property type="molecule type" value="Genomic_DNA"/>
</dbReference>
<comment type="caution">
    <text evidence="1">The sequence shown here is derived from an EMBL/GenBank/DDBJ whole genome shotgun (WGS) entry which is preliminary data.</text>
</comment>
<evidence type="ECO:0000313" key="1">
    <source>
        <dbReference type="EMBL" id="KAH8988922.1"/>
    </source>
</evidence>
<name>A0AAD4LHS6_9AGAM</name>
<dbReference type="Gene3D" id="1.20.1250.20">
    <property type="entry name" value="MFS general substrate transporter like domains"/>
    <property type="match status" value="1"/>
</dbReference>
<keyword evidence="2" id="KW-1185">Reference proteome</keyword>
<accession>A0AAD4LHS6</accession>
<protein>
    <submittedName>
        <fullName evidence="1">Uncharacterized protein</fullName>
    </submittedName>
</protein>
<gene>
    <name evidence="1" type="ORF">EDB92DRAFT_993065</name>
</gene>
<sequence length="250" mass="27980">MNTDEIFPRARLCPAPLIFGVFTDFPIPCHRFSRRREKGRVVTSAEVVPDLGKKDSTTDETISAYFTVAAAAFGLISDGCEYPRSLRTVPKGLHINGLYKGLKFSTSRCNYQLFIGLVRPRLHHATHRPRCYPRHCCTWRTWECQGAVLVLRRLRGIGVGGEYPTASTSTSEASNDRMLSKRGPGWFLDLALSGGIGCRSCSVRYGHKLRPHSRWPFGFPYSSSSFQSSERITFPRCGIFALGLGYSFLS</sequence>
<reference evidence="1" key="1">
    <citation type="submission" date="2022-01" db="EMBL/GenBank/DDBJ databases">
        <title>Comparative genomics reveals a dynamic genome evolution in the ectomycorrhizal milk-cap (Lactarius) mushrooms.</title>
        <authorList>
            <consortium name="DOE Joint Genome Institute"/>
            <person name="Lebreton A."/>
            <person name="Tang N."/>
            <person name="Kuo A."/>
            <person name="LaButti K."/>
            <person name="Drula E."/>
            <person name="Barry K."/>
            <person name="Clum A."/>
            <person name="Lipzen A."/>
            <person name="Mousain D."/>
            <person name="Ng V."/>
            <person name="Wang R."/>
            <person name="Wang X."/>
            <person name="Dai Y."/>
            <person name="Henrissat B."/>
            <person name="Grigoriev I.V."/>
            <person name="Guerin-Laguette A."/>
            <person name="Yu F."/>
            <person name="Martin F.M."/>
        </authorList>
    </citation>
    <scope>NUCLEOTIDE SEQUENCE</scope>
    <source>
        <strain evidence="1">QP</strain>
    </source>
</reference>